<evidence type="ECO:0000313" key="2">
    <source>
        <dbReference type="EMBL" id="APT59986.1"/>
    </source>
</evidence>
<dbReference type="SUPFAM" id="SSF51230">
    <property type="entry name" value="Single hybrid motif"/>
    <property type="match status" value="1"/>
</dbReference>
<protein>
    <recommendedName>
        <fullName evidence="4">Lipoyl-binding domain-containing protein</fullName>
    </recommendedName>
</protein>
<feature type="region of interest" description="Disordered" evidence="1">
    <location>
        <begin position="39"/>
        <end position="76"/>
    </location>
</feature>
<dbReference type="EMBL" id="CP015584">
    <property type="protein sequence ID" value="APT59986.1"/>
    <property type="molecule type" value="Genomic_DNA"/>
</dbReference>
<dbReference type="STRING" id="257708.RGI145_22100"/>
<evidence type="ECO:0000313" key="3">
    <source>
        <dbReference type="Proteomes" id="UP000185494"/>
    </source>
</evidence>
<dbReference type="Proteomes" id="UP000185494">
    <property type="component" value="Chromosome 2"/>
</dbReference>
<gene>
    <name evidence="2" type="ORF">RGI145_22100</name>
</gene>
<reference evidence="2 3" key="1">
    <citation type="submission" date="2016-05" db="EMBL/GenBank/DDBJ databases">
        <title>Complete Genome and Methylome Analysis of Psychrotrophic Bacterial Isolates from Antarctic Lake Untersee.</title>
        <authorList>
            <person name="Fomenkov A."/>
            <person name="Akimov V.N."/>
            <person name="Vasilyeva L.V."/>
            <person name="Andersen D."/>
            <person name="Vincze T."/>
            <person name="Roberts R.J."/>
        </authorList>
    </citation>
    <scope>NUCLEOTIDE SEQUENCE [LARGE SCALE GENOMIC DNA]</scope>
    <source>
        <strain evidence="2 3">U14-5</strain>
    </source>
</reference>
<proteinExistence type="predicted"/>
<sequence>MVEVKDIAGLARFAAAHGIGELVVEARGRRIDLRLMPSLPGPVAAEPRGRSAAMAVASPSMGTFRTGPDTPTPGTAVTRGAILGQIQLGPALLAVRSPADGILRDAGIPDGALVGHGDRLFEIEPLAETTP</sequence>
<accession>A0A1L7AMJ3</accession>
<dbReference type="Gene3D" id="2.40.50.100">
    <property type="match status" value="1"/>
</dbReference>
<name>A0A1L7AMJ3_9PROT</name>
<organism evidence="2 3">
    <name type="scientific">Roseomonas gilardii</name>
    <dbReference type="NCBI Taxonomy" id="257708"/>
    <lineage>
        <taxon>Bacteria</taxon>
        <taxon>Pseudomonadati</taxon>
        <taxon>Pseudomonadota</taxon>
        <taxon>Alphaproteobacteria</taxon>
        <taxon>Acetobacterales</taxon>
        <taxon>Roseomonadaceae</taxon>
        <taxon>Roseomonas</taxon>
    </lineage>
</organism>
<evidence type="ECO:0008006" key="4">
    <source>
        <dbReference type="Google" id="ProtNLM"/>
    </source>
</evidence>
<dbReference type="KEGG" id="rgi:RGI145_22100"/>
<evidence type="ECO:0000256" key="1">
    <source>
        <dbReference type="SAM" id="MobiDB-lite"/>
    </source>
</evidence>
<dbReference type="AlphaFoldDB" id="A0A1L7AMJ3"/>
<dbReference type="InterPro" id="IPR011053">
    <property type="entry name" value="Single_hybrid_motif"/>
</dbReference>
<dbReference type="RefSeq" id="WP_075800697.1">
    <property type="nucleotide sequence ID" value="NZ_CP015584.1"/>
</dbReference>